<dbReference type="Pfam" id="PF19798">
    <property type="entry name" value="Sulfotransfer_5"/>
    <property type="match status" value="1"/>
</dbReference>
<comment type="caution">
    <text evidence="1">The sequence shown here is derived from an EMBL/GenBank/DDBJ whole genome shotgun (WGS) entry which is preliminary data.</text>
</comment>
<protein>
    <recommendedName>
        <fullName evidence="3">Sulfotransferase family protein</fullName>
    </recommendedName>
</protein>
<dbReference type="PANTHER" id="PTHR48419">
    <property type="entry name" value="SULFOTRANSFERASE DOMAIN-CONTAINING PROTEIN"/>
    <property type="match status" value="1"/>
</dbReference>
<keyword evidence="2" id="KW-1185">Reference proteome</keyword>
<dbReference type="InterPro" id="IPR027417">
    <property type="entry name" value="P-loop_NTPase"/>
</dbReference>
<organism evidence="1 2">
    <name type="scientific">Batillaria attramentaria</name>
    <dbReference type="NCBI Taxonomy" id="370345"/>
    <lineage>
        <taxon>Eukaryota</taxon>
        <taxon>Metazoa</taxon>
        <taxon>Spiralia</taxon>
        <taxon>Lophotrochozoa</taxon>
        <taxon>Mollusca</taxon>
        <taxon>Gastropoda</taxon>
        <taxon>Caenogastropoda</taxon>
        <taxon>Sorbeoconcha</taxon>
        <taxon>Cerithioidea</taxon>
        <taxon>Batillariidae</taxon>
        <taxon>Batillaria</taxon>
    </lineage>
</organism>
<dbReference type="Gene3D" id="3.40.50.300">
    <property type="entry name" value="P-loop containing nucleotide triphosphate hydrolases"/>
    <property type="match status" value="1"/>
</dbReference>
<gene>
    <name evidence="1" type="ORF">BaRGS_00025733</name>
</gene>
<name>A0ABD0K7Q8_9CAEN</name>
<dbReference type="PANTHER" id="PTHR48419:SF1">
    <property type="entry name" value="SULFOTRANSFERASE DOMAIN-CONTAINING PROTEIN"/>
    <property type="match status" value="1"/>
</dbReference>
<dbReference type="Proteomes" id="UP001519460">
    <property type="component" value="Unassembled WGS sequence"/>
</dbReference>
<dbReference type="InterPro" id="IPR053226">
    <property type="entry name" value="Pyrrolopyrazine_biosynth_F"/>
</dbReference>
<proteinExistence type="predicted"/>
<dbReference type="AlphaFoldDB" id="A0ABD0K7Q8"/>
<sequence>MTTSEQKRILLWAVPRSLSSAMCRVMMNSGLTNQVLFEPYCGSYYFGSDRISPRYLAMDPDPKRSYDNVKRTLELPYEDKQLVFVKDMAYTLAGRMSEDWIPAGYTHTFIIRHPRAAIASYFRIIDHAGLPEWEYFDQAEAGYQEQVELSRLLKKLEAMLRAYCREIGLDFSEKMLDWKPMSDAEFQSIFGAWEPAWFGKLRSSSTIAPRINAHIETPTADCGRPGSAEDVERERIVAECLPLYEELSRVRLQA</sequence>
<accession>A0ABD0K7Q8</accession>
<dbReference type="SUPFAM" id="SSF52540">
    <property type="entry name" value="P-loop containing nucleoside triphosphate hydrolases"/>
    <property type="match status" value="1"/>
</dbReference>
<evidence type="ECO:0000313" key="1">
    <source>
        <dbReference type="EMBL" id="KAK7483070.1"/>
    </source>
</evidence>
<evidence type="ECO:0008006" key="3">
    <source>
        <dbReference type="Google" id="ProtNLM"/>
    </source>
</evidence>
<reference evidence="1 2" key="1">
    <citation type="journal article" date="2023" name="Sci. Data">
        <title>Genome assembly of the Korean intertidal mud-creeper Batillaria attramentaria.</title>
        <authorList>
            <person name="Patra A.K."/>
            <person name="Ho P.T."/>
            <person name="Jun S."/>
            <person name="Lee S.J."/>
            <person name="Kim Y."/>
            <person name="Won Y.J."/>
        </authorList>
    </citation>
    <scope>NUCLEOTIDE SEQUENCE [LARGE SCALE GENOMIC DNA]</scope>
    <source>
        <strain evidence="1">Wonlab-2016</strain>
    </source>
</reference>
<dbReference type="EMBL" id="JACVVK020000234">
    <property type="protein sequence ID" value="KAK7483070.1"/>
    <property type="molecule type" value="Genomic_DNA"/>
</dbReference>
<evidence type="ECO:0000313" key="2">
    <source>
        <dbReference type="Proteomes" id="UP001519460"/>
    </source>
</evidence>